<feature type="compositionally biased region" description="Polar residues" evidence="1">
    <location>
        <begin position="271"/>
        <end position="281"/>
    </location>
</feature>
<dbReference type="AlphaFoldDB" id="A0A843UL23"/>
<dbReference type="EMBL" id="NMUH01000637">
    <property type="protein sequence ID" value="MQL82520.1"/>
    <property type="molecule type" value="Genomic_DNA"/>
</dbReference>
<proteinExistence type="predicted"/>
<keyword evidence="3" id="KW-1185">Reference proteome</keyword>
<feature type="region of interest" description="Disordered" evidence="1">
    <location>
        <begin position="269"/>
        <end position="302"/>
    </location>
</feature>
<reference evidence="2" key="1">
    <citation type="submission" date="2017-07" db="EMBL/GenBank/DDBJ databases">
        <title>Taro Niue Genome Assembly and Annotation.</title>
        <authorList>
            <person name="Atibalentja N."/>
            <person name="Keating K."/>
            <person name="Fields C.J."/>
        </authorList>
    </citation>
    <scope>NUCLEOTIDE SEQUENCE</scope>
    <source>
        <strain evidence="2">Niue_2</strain>
        <tissue evidence="2">Leaf</tissue>
    </source>
</reference>
<evidence type="ECO:0000256" key="1">
    <source>
        <dbReference type="SAM" id="MobiDB-lite"/>
    </source>
</evidence>
<gene>
    <name evidence="2" type="ORF">Taro_014992</name>
</gene>
<comment type="caution">
    <text evidence="2">The sequence shown here is derived from an EMBL/GenBank/DDBJ whole genome shotgun (WGS) entry which is preliminary data.</text>
</comment>
<accession>A0A843UL23</accession>
<name>A0A843UL23_COLES</name>
<protein>
    <submittedName>
        <fullName evidence="2">Uncharacterized protein</fullName>
    </submittedName>
</protein>
<dbReference type="Proteomes" id="UP000652761">
    <property type="component" value="Unassembled WGS sequence"/>
</dbReference>
<feature type="region of interest" description="Disordered" evidence="1">
    <location>
        <begin position="1"/>
        <end position="44"/>
    </location>
</feature>
<evidence type="ECO:0000313" key="2">
    <source>
        <dbReference type="EMBL" id="MQL82520.1"/>
    </source>
</evidence>
<feature type="compositionally biased region" description="Basic and acidic residues" evidence="1">
    <location>
        <begin position="26"/>
        <end position="36"/>
    </location>
</feature>
<evidence type="ECO:0000313" key="3">
    <source>
        <dbReference type="Proteomes" id="UP000652761"/>
    </source>
</evidence>
<organism evidence="2 3">
    <name type="scientific">Colocasia esculenta</name>
    <name type="common">Wild taro</name>
    <name type="synonym">Arum esculentum</name>
    <dbReference type="NCBI Taxonomy" id="4460"/>
    <lineage>
        <taxon>Eukaryota</taxon>
        <taxon>Viridiplantae</taxon>
        <taxon>Streptophyta</taxon>
        <taxon>Embryophyta</taxon>
        <taxon>Tracheophyta</taxon>
        <taxon>Spermatophyta</taxon>
        <taxon>Magnoliopsida</taxon>
        <taxon>Liliopsida</taxon>
        <taxon>Araceae</taxon>
        <taxon>Aroideae</taxon>
        <taxon>Colocasieae</taxon>
        <taxon>Colocasia</taxon>
    </lineage>
</organism>
<sequence>MPPTGYPSETEATAGLTMPRSRKGREKSGKAPRSSEDDVEQTDDPMPCFLLSGPGLRLGFLPLGAVFLALFGIWHELLSPRLGLACPILSPVSWTGEFERCPFLFGLCISGIPPDLVQHFGCWGWSSRGFARQLLQISSYSTGMARRPGRHQPELYVSGLLPDLGPGPDPGAIDHGICHSGLAYHCGLLAKGFWFDRPQGFDRPQRFIGQRGNGLIYHSGLTTGHDGGPGRRQTGQQWRELAVAAKGGSGGGLAFLLFHQRQWAELGKKSGATSPNTQQPMVSAYDQDARRGQQPGNPFMAN</sequence>